<proteinExistence type="predicted"/>
<protein>
    <submittedName>
        <fullName evidence="1">Uncharacterized protein</fullName>
    </submittedName>
</protein>
<organism evidence="1 2">
    <name type="scientific">Vulcanimicrobium alpinum</name>
    <dbReference type="NCBI Taxonomy" id="3016050"/>
    <lineage>
        <taxon>Bacteria</taxon>
        <taxon>Bacillati</taxon>
        <taxon>Vulcanimicrobiota</taxon>
        <taxon>Vulcanimicrobiia</taxon>
        <taxon>Vulcanimicrobiales</taxon>
        <taxon>Vulcanimicrobiaceae</taxon>
        <taxon>Vulcanimicrobium</taxon>
    </lineage>
</organism>
<gene>
    <name evidence="1" type="ORF">WPS_19650</name>
</gene>
<sequence>MNSAAAWSVYNYNPADTNITPTPADYANGTATFHFQKGVYTARLTTDANTLTGDLSAKTLNAALSISGATGAFVDHLGGGCRNPPAVRFFFITQGQGGFAYTNYWWSNPVSWVLANGTTNLTQKVNDPAKWSDFNGKLGTNDPATTAAFEAAIANVQTVGLSFGEDCFFENGTTTSDGSGTFSSTFTES</sequence>
<keyword evidence="2" id="KW-1185">Reference proteome</keyword>
<dbReference type="EMBL" id="AP025523">
    <property type="protein sequence ID" value="BDE06689.1"/>
    <property type="molecule type" value="Genomic_DNA"/>
</dbReference>
<accession>A0AAN2C9V0</accession>
<dbReference type="KEGG" id="vab:WPS_19650"/>
<dbReference type="AlphaFoldDB" id="A0AAN2C9V0"/>
<name>A0AAN2C9V0_UNVUL</name>
<evidence type="ECO:0000313" key="1">
    <source>
        <dbReference type="EMBL" id="BDE06689.1"/>
    </source>
</evidence>
<dbReference type="Proteomes" id="UP001317532">
    <property type="component" value="Chromosome"/>
</dbReference>
<evidence type="ECO:0000313" key="2">
    <source>
        <dbReference type="Proteomes" id="UP001317532"/>
    </source>
</evidence>
<reference evidence="1 2" key="1">
    <citation type="journal article" date="2022" name="ISME Commun">
        <title>Vulcanimicrobium alpinus gen. nov. sp. nov., the first cultivated representative of the candidate phylum 'Eremiobacterota', is a metabolically versatile aerobic anoxygenic phototroph.</title>
        <authorList>
            <person name="Yabe S."/>
            <person name="Muto K."/>
            <person name="Abe K."/>
            <person name="Yokota A."/>
            <person name="Staudigel H."/>
            <person name="Tebo B.M."/>
        </authorList>
    </citation>
    <scope>NUCLEOTIDE SEQUENCE [LARGE SCALE GENOMIC DNA]</scope>
    <source>
        <strain evidence="1 2">WC8-2</strain>
    </source>
</reference>